<organism evidence="6 7">
    <name type="scientific">Thermincola ferriacetica</name>
    <dbReference type="NCBI Taxonomy" id="281456"/>
    <lineage>
        <taxon>Bacteria</taxon>
        <taxon>Bacillati</taxon>
        <taxon>Bacillota</taxon>
        <taxon>Clostridia</taxon>
        <taxon>Eubacteriales</taxon>
        <taxon>Thermincolaceae</taxon>
        <taxon>Thermincola</taxon>
    </lineage>
</organism>
<evidence type="ECO:0000313" key="7">
    <source>
        <dbReference type="Proteomes" id="UP000037175"/>
    </source>
</evidence>
<evidence type="ECO:0000256" key="1">
    <source>
        <dbReference type="ARBA" id="ARBA00022676"/>
    </source>
</evidence>
<sequence length="242" mass="26720">MPGKIDILGVKIDQLDLSETLQYIVQVIKEGGRAMIVTANPEIVMKARREPRFAEILSEADLITADGVGLIIAAKIFGTPLKGRVTGIDLIQALFEICSREGYRFYFLGAREEVVKQAVANVRAKYPGVVIAGYHHGYFQDGEDGVLADIKASRPHILLAALGMGKQEAWINAHQAELGIPVAIGVGGSFDVLAGAVKRAPVFMQRLGLEWLYRLVTQPSRFFRMLELPKFLFLVLAKKIFR</sequence>
<proteinExistence type="inferred from homology"/>
<dbReference type="AlphaFoldDB" id="A0A0L6W3X5"/>
<accession>A0A0L6W3X5</accession>
<reference evidence="7" key="1">
    <citation type="submission" date="2015-07" db="EMBL/GenBank/DDBJ databases">
        <title>Complete Genome of Thermincola ferriacetica strain Z-0001T.</title>
        <authorList>
            <person name="Lusk B."/>
            <person name="Badalamenti J.P."/>
            <person name="Parameswaran P."/>
            <person name="Bond D.R."/>
            <person name="Torres C.I."/>
        </authorList>
    </citation>
    <scope>NUCLEOTIDE SEQUENCE [LARGE SCALE GENOMIC DNA]</scope>
    <source>
        <strain evidence="7">Z-0001</strain>
    </source>
</reference>
<protein>
    <recommendedName>
        <fullName evidence="5">N-acetylglucosaminyldiphosphoundecaprenol N-acetyl-beta-D-mannosaminyltransferase</fullName>
        <ecNumber evidence="5">2.4.1.187</ecNumber>
    </recommendedName>
    <alternativeName>
        <fullName evidence="5">N-acetylmannosaminyltransferase</fullName>
    </alternativeName>
    <alternativeName>
        <fullName evidence="5">UDP-N-acetylmannosamine transferase</fullName>
    </alternativeName>
    <alternativeName>
        <fullName evidence="5">UDP-N-acetylmannosamine:N-acetylglucosaminyl pyrophosphorylundecaprenol N-acetylmannosaminyltransferase</fullName>
    </alternativeName>
</protein>
<evidence type="ECO:0000256" key="3">
    <source>
        <dbReference type="ARBA" id="ARBA00022944"/>
    </source>
</evidence>
<dbReference type="GO" id="GO:0019350">
    <property type="term" value="P:teichoic acid biosynthetic process"/>
    <property type="evidence" value="ECO:0007669"/>
    <property type="project" value="UniProtKB-UniRule"/>
</dbReference>
<dbReference type="EMBL" id="LGTE01000006">
    <property type="protein sequence ID" value="KNZ70068.1"/>
    <property type="molecule type" value="Genomic_DNA"/>
</dbReference>
<name>A0A0L6W3X5_9FIRM</name>
<evidence type="ECO:0000256" key="2">
    <source>
        <dbReference type="ARBA" id="ARBA00022679"/>
    </source>
</evidence>
<dbReference type="PATRIC" id="fig|281456.6.peg.1281"/>
<keyword evidence="7" id="KW-1185">Reference proteome</keyword>
<keyword evidence="1 5" id="KW-0328">Glycosyltransferase</keyword>
<dbReference type="RefSeq" id="WP_052217285.1">
    <property type="nucleotide sequence ID" value="NZ_LGTE01000006.1"/>
</dbReference>
<keyword evidence="4 5" id="KW-0961">Cell wall biogenesis/degradation</keyword>
<dbReference type="NCBIfam" id="TIGR00696">
    <property type="entry name" value="wecG_tagA_cpsF"/>
    <property type="match status" value="1"/>
</dbReference>
<dbReference type="GO" id="GO:0071555">
    <property type="term" value="P:cell wall organization"/>
    <property type="evidence" value="ECO:0007669"/>
    <property type="project" value="UniProtKB-KW"/>
</dbReference>
<dbReference type="EC" id="2.4.1.187" evidence="5"/>
<keyword evidence="2 5" id="KW-0808">Transferase</keyword>
<evidence type="ECO:0000256" key="4">
    <source>
        <dbReference type="ARBA" id="ARBA00023316"/>
    </source>
</evidence>
<dbReference type="GO" id="GO:0047244">
    <property type="term" value="F:N-acetylglucosaminyldiphosphoundecaprenol N-acetyl-beta-D-mannosaminyltransferase activity"/>
    <property type="evidence" value="ECO:0007669"/>
    <property type="project" value="UniProtKB-UniRule"/>
</dbReference>
<keyword evidence="3 5" id="KW-0777">Teichoic acid biosynthesis</keyword>
<evidence type="ECO:0000313" key="6">
    <source>
        <dbReference type="EMBL" id="KNZ70068.1"/>
    </source>
</evidence>
<comment type="catalytic activity">
    <reaction evidence="5">
        <text>UDP-N-acetyl-alpha-D-mannosamine + N-acetyl-alpha-D-glucosaminyl-di-trans,octa-cis-undecaprenyl diphosphate = N-acetyl-beta-D-mannosaminyl-(1-&gt;4)-N-acetyl-alpha-D-glucosaminyl di-trans,octa-cis-undecaprenyl diphosphate + UDP + H(+)</text>
        <dbReference type="Rhea" id="RHEA:16053"/>
        <dbReference type="ChEBI" id="CHEBI:15378"/>
        <dbReference type="ChEBI" id="CHEBI:58223"/>
        <dbReference type="ChEBI" id="CHEBI:62959"/>
        <dbReference type="ChEBI" id="CHEBI:68623"/>
        <dbReference type="ChEBI" id="CHEBI:132210"/>
        <dbReference type="EC" id="2.4.1.187"/>
    </reaction>
</comment>
<dbReference type="HAMAP" id="MF_02070">
    <property type="entry name" value="TagA_TarA"/>
    <property type="match status" value="1"/>
</dbReference>
<dbReference type="Proteomes" id="UP000037175">
    <property type="component" value="Unassembled WGS sequence"/>
</dbReference>
<comment type="similarity">
    <text evidence="5">Belongs to the glycosyltransferase 26 family. TagA/TarA subfamily.</text>
</comment>
<dbReference type="PANTHER" id="PTHR34136">
    <property type="match status" value="1"/>
</dbReference>
<comment type="caution">
    <text evidence="6">The sequence shown here is derived from an EMBL/GenBank/DDBJ whole genome shotgun (WGS) entry which is preliminary data.</text>
</comment>
<dbReference type="InterPro" id="IPR034714">
    <property type="entry name" value="TagA_TarA"/>
</dbReference>
<dbReference type="Pfam" id="PF03808">
    <property type="entry name" value="Glyco_tran_WecG"/>
    <property type="match status" value="1"/>
</dbReference>
<dbReference type="PANTHER" id="PTHR34136:SF1">
    <property type="entry name" value="UDP-N-ACETYL-D-MANNOSAMINURONIC ACID TRANSFERASE"/>
    <property type="match status" value="1"/>
</dbReference>
<dbReference type="UniPathway" id="UPA00632"/>
<gene>
    <name evidence="6" type="ORF">Tfer_1208</name>
</gene>
<comment type="function">
    <text evidence="5">Catalyzes the conversion of GlcNAc-PP-undecaprenol into ManNAc-GlcNAc-PP-undecaprenol, the first committed lipid intermediate in the de novo synthesis of teichoic acid.</text>
</comment>
<comment type="pathway">
    <text evidence="5">Cell wall biogenesis; teichoic acid biosynthesis.</text>
</comment>
<evidence type="ECO:0000256" key="5">
    <source>
        <dbReference type="HAMAP-Rule" id="MF_02070"/>
    </source>
</evidence>
<dbReference type="CDD" id="cd06533">
    <property type="entry name" value="Glyco_transf_WecG_TagA"/>
    <property type="match status" value="1"/>
</dbReference>
<dbReference type="InterPro" id="IPR004629">
    <property type="entry name" value="WecG_TagA_CpsF"/>
</dbReference>